<reference evidence="2 3" key="1">
    <citation type="submission" date="2024-04" db="EMBL/GenBank/DDBJ databases">
        <title>Tritrichomonas musculus Genome.</title>
        <authorList>
            <person name="Alves-Ferreira E."/>
            <person name="Grigg M."/>
            <person name="Lorenzi H."/>
            <person name="Galac M."/>
        </authorList>
    </citation>
    <scope>NUCLEOTIDE SEQUENCE [LARGE SCALE GENOMIC DNA]</scope>
    <source>
        <strain evidence="2 3">EAF2021</strain>
    </source>
</reference>
<gene>
    <name evidence="2" type="ORF">M9Y10_015480</name>
</gene>
<evidence type="ECO:0000313" key="3">
    <source>
        <dbReference type="Proteomes" id="UP001470230"/>
    </source>
</evidence>
<keyword evidence="3" id="KW-1185">Reference proteome</keyword>
<comment type="caution">
    <text evidence="2">The sequence shown here is derived from an EMBL/GenBank/DDBJ whole genome shotgun (WGS) entry which is preliminary data.</text>
</comment>
<dbReference type="PANTHER" id="PTHR12847:SF9">
    <property type="entry name" value="NECAP-LIKE PROTEIN CG9132"/>
    <property type="match status" value="1"/>
</dbReference>
<dbReference type="Gene3D" id="2.30.29.30">
    <property type="entry name" value="Pleckstrin-homology domain (PH domain)/Phosphotyrosine-binding domain (PTB)"/>
    <property type="match status" value="1"/>
</dbReference>
<dbReference type="EMBL" id="JAPFFF010000002">
    <property type="protein sequence ID" value="KAK8897524.1"/>
    <property type="molecule type" value="Genomic_DNA"/>
</dbReference>
<dbReference type="PANTHER" id="PTHR12847">
    <property type="entry name" value="ATP-BINDING CASSETTE ABC TRANSPORTER-RELATED"/>
    <property type="match status" value="1"/>
</dbReference>
<dbReference type="Pfam" id="PF07933">
    <property type="entry name" value="DUF1681"/>
    <property type="match status" value="1"/>
</dbReference>
<evidence type="ECO:0000313" key="2">
    <source>
        <dbReference type="EMBL" id="KAK8897524.1"/>
    </source>
</evidence>
<organism evidence="2 3">
    <name type="scientific">Tritrichomonas musculus</name>
    <dbReference type="NCBI Taxonomy" id="1915356"/>
    <lineage>
        <taxon>Eukaryota</taxon>
        <taxon>Metamonada</taxon>
        <taxon>Parabasalia</taxon>
        <taxon>Tritrichomonadida</taxon>
        <taxon>Tritrichomonadidae</taxon>
        <taxon>Tritrichomonas</taxon>
    </lineage>
</organism>
<dbReference type="SUPFAM" id="SSF50729">
    <property type="entry name" value="PH domain-like"/>
    <property type="match status" value="1"/>
</dbReference>
<name>A0ABR2L2D7_9EUKA</name>
<protein>
    <submittedName>
        <fullName evidence="2">Adaptin ear-binding coat-associated protein 1</fullName>
    </submittedName>
</protein>
<dbReference type="InterPro" id="IPR011993">
    <property type="entry name" value="PH-like_dom_sf"/>
</dbReference>
<dbReference type="Proteomes" id="UP001470230">
    <property type="component" value="Unassembled WGS sequence"/>
</dbReference>
<feature type="domain" description="NECAP PHear" evidence="1">
    <location>
        <begin position="13"/>
        <end position="161"/>
    </location>
</feature>
<sequence>MEEDFELTLNEFEIQLCSISNVNAFKIPPLNHAEGYRCSNWEGRHIWQGRLRVLIKGKLARIVLEDPNTRQVFAECPLDHQNAVEGVIDSYRYFVLRVVNGERHAFIGIGINERSESFDFKQSCLEARKRMKEPETNQAKIISASSSDLHLRPGTKITINIPPESAKRKKRFVENNHFRL</sequence>
<dbReference type="InterPro" id="IPR012466">
    <property type="entry name" value="NECAP_PHear"/>
</dbReference>
<accession>A0ABR2L2D7</accession>
<proteinExistence type="predicted"/>
<evidence type="ECO:0000259" key="1">
    <source>
        <dbReference type="Pfam" id="PF07933"/>
    </source>
</evidence>
<dbReference type="CDD" id="cd13228">
    <property type="entry name" value="PHear_NECAP"/>
    <property type="match status" value="1"/>
</dbReference>